<evidence type="ECO:0000313" key="2">
    <source>
        <dbReference type="Proteomes" id="UP000008022"/>
    </source>
</evidence>
<accession>A0A0E0PJE6</accession>
<dbReference type="AlphaFoldDB" id="A0A0E0PJE6"/>
<evidence type="ECO:0000313" key="1">
    <source>
        <dbReference type="EnsemblPlants" id="ORUFI05G09090.1"/>
    </source>
</evidence>
<dbReference type="Proteomes" id="UP000008022">
    <property type="component" value="Unassembled WGS sequence"/>
</dbReference>
<dbReference type="EnsemblPlants" id="ORUFI05G09090.1">
    <property type="protein sequence ID" value="ORUFI05G09090.1"/>
    <property type="gene ID" value="ORUFI05G09090"/>
</dbReference>
<keyword evidence="2" id="KW-1185">Reference proteome</keyword>
<sequence length="103" mass="11596">MAMTVEGFKHSQFQGSLESGPSIHIQIGGLRWAAVWSRVPQRCIQTMLAMLLMGSSNLKGRVTHIFWYIFYNGNVLRGKSTCTRPLDNSVSFACTMQIMKILL</sequence>
<proteinExistence type="predicted"/>
<dbReference type="Gramene" id="ORUFI05G09090.1">
    <property type="protein sequence ID" value="ORUFI05G09090.1"/>
    <property type="gene ID" value="ORUFI05G09090"/>
</dbReference>
<name>A0A0E0PJE6_ORYRU</name>
<reference evidence="2" key="1">
    <citation type="submission" date="2013-06" db="EMBL/GenBank/DDBJ databases">
        <authorList>
            <person name="Zhao Q."/>
        </authorList>
    </citation>
    <scope>NUCLEOTIDE SEQUENCE</scope>
    <source>
        <strain evidence="2">cv. W1943</strain>
    </source>
</reference>
<reference evidence="1" key="2">
    <citation type="submission" date="2015-06" db="UniProtKB">
        <authorList>
            <consortium name="EnsemblPlants"/>
        </authorList>
    </citation>
    <scope>IDENTIFICATION</scope>
</reference>
<protein>
    <submittedName>
        <fullName evidence="1">Uncharacterized protein</fullName>
    </submittedName>
</protein>
<organism evidence="1 2">
    <name type="scientific">Oryza rufipogon</name>
    <name type="common">Brownbeard rice</name>
    <name type="synonym">Asian wild rice</name>
    <dbReference type="NCBI Taxonomy" id="4529"/>
    <lineage>
        <taxon>Eukaryota</taxon>
        <taxon>Viridiplantae</taxon>
        <taxon>Streptophyta</taxon>
        <taxon>Embryophyta</taxon>
        <taxon>Tracheophyta</taxon>
        <taxon>Spermatophyta</taxon>
        <taxon>Magnoliopsida</taxon>
        <taxon>Liliopsida</taxon>
        <taxon>Poales</taxon>
        <taxon>Poaceae</taxon>
        <taxon>BOP clade</taxon>
        <taxon>Oryzoideae</taxon>
        <taxon>Oryzeae</taxon>
        <taxon>Oryzinae</taxon>
        <taxon>Oryza</taxon>
    </lineage>
</organism>
<dbReference type="HOGENOM" id="CLU_2268203_0_0_1"/>